<sequence length="138" mass="14664">MTPTFADLAAAKYVLLTTFRRDGTPVPTAVWAAADADRLLVWTVTDSYKVRRLRRDPRITVAVCDVRGTPRSDAVPGTATVLDAAGTERARAMIARKYGILGWLTVKGSVLRRGRAGTVGLACVVEADDPTPDPGPGG</sequence>
<dbReference type="SUPFAM" id="SSF50475">
    <property type="entry name" value="FMN-binding split barrel"/>
    <property type="match status" value="1"/>
</dbReference>
<dbReference type="NCBIfam" id="TIGR03666">
    <property type="entry name" value="Rv2061_F420"/>
    <property type="match status" value="1"/>
</dbReference>
<evidence type="ECO:0000256" key="1">
    <source>
        <dbReference type="ARBA" id="ARBA00023002"/>
    </source>
</evidence>
<feature type="domain" description="Pyridoxamine 5'-phosphate oxidase N-terminal" evidence="2">
    <location>
        <begin position="8"/>
        <end position="92"/>
    </location>
</feature>
<evidence type="ECO:0000259" key="2">
    <source>
        <dbReference type="Pfam" id="PF01243"/>
    </source>
</evidence>
<dbReference type="RefSeq" id="WP_010596436.1">
    <property type="nucleotide sequence ID" value="NZ_CP024315.1"/>
</dbReference>
<dbReference type="AlphaFoldDB" id="A0A098BDU4"/>
<name>A0A098BDU4_9NOCA</name>
<organism evidence="3 4">
    <name type="scientific">Rhodococcus ruber</name>
    <dbReference type="NCBI Taxonomy" id="1830"/>
    <lineage>
        <taxon>Bacteria</taxon>
        <taxon>Bacillati</taxon>
        <taxon>Actinomycetota</taxon>
        <taxon>Actinomycetes</taxon>
        <taxon>Mycobacteriales</taxon>
        <taxon>Nocardiaceae</taxon>
        <taxon>Rhodococcus</taxon>
    </lineage>
</organism>
<dbReference type="EMBL" id="CCSD01000020">
    <property type="protein sequence ID" value="CDZ86894.1"/>
    <property type="molecule type" value="Genomic_DNA"/>
</dbReference>
<keyword evidence="1" id="KW-0560">Oxidoreductase</keyword>
<dbReference type="eggNOG" id="COG3871">
    <property type="taxonomic scope" value="Bacteria"/>
</dbReference>
<accession>A0A098BDU4</accession>
<dbReference type="Pfam" id="PF01243">
    <property type="entry name" value="PNPOx_N"/>
    <property type="match status" value="1"/>
</dbReference>
<dbReference type="Gene3D" id="2.30.110.10">
    <property type="entry name" value="Electron Transport, Fmn-binding Protein, Chain A"/>
    <property type="match status" value="1"/>
</dbReference>
<dbReference type="InterPro" id="IPR012349">
    <property type="entry name" value="Split_barrel_FMN-bd"/>
</dbReference>
<evidence type="ECO:0000313" key="4">
    <source>
        <dbReference type="Proteomes" id="UP000042997"/>
    </source>
</evidence>
<reference evidence="3 4" key="1">
    <citation type="journal article" date="2014" name="Genome Announc.">
        <title>Draft Genome Sequence of Propane- and Butane-Oxidizing Actinobacterium Rhodococcus ruber IEGM 231.</title>
        <authorList>
            <person name="Ivshina I.B."/>
            <person name="Kuyukina M.S."/>
            <person name="Krivoruchko A.V."/>
            <person name="Barbe V."/>
            <person name="Fischer C."/>
        </authorList>
    </citation>
    <scope>NUCLEOTIDE SEQUENCE [LARGE SCALE GENOMIC DNA]</scope>
</reference>
<dbReference type="PANTHER" id="PTHR35176:SF11">
    <property type="entry name" value="PYRIDOXAMINE 5'-PHOSPHATE OXIDASE FAMILY PROTEIN"/>
    <property type="match status" value="1"/>
</dbReference>
<dbReference type="InterPro" id="IPR019965">
    <property type="entry name" value="PPOX_F420-dep_Rv2061_put"/>
</dbReference>
<dbReference type="InterPro" id="IPR011576">
    <property type="entry name" value="Pyridox_Oxase_N"/>
</dbReference>
<evidence type="ECO:0000313" key="3">
    <source>
        <dbReference type="EMBL" id="CDZ86894.1"/>
    </source>
</evidence>
<protein>
    <recommendedName>
        <fullName evidence="2">Pyridoxamine 5'-phosphate oxidase N-terminal domain-containing protein</fullName>
    </recommendedName>
</protein>
<dbReference type="GO" id="GO:0016627">
    <property type="term" value="F:oxidoreductase activity, acting on the CH-CH group of donors"/>
    <property type="evidence" value="ECO:0007669"/>
    <property type="project" value="TreeGrafter"/>
</dbReference>
<dbReference type="OrthoDB" id="5738083at2"/>
<proteinExistence type="predicted"/>
<gene>
    <name evidence="3" type="ORF">RHRU231_120009</name>
</gene>
<dbReference type="InterPro" id="IPR052019">
    <property type="entry name" value="F420H2_bilvrd_red/Heme_oxyg"/>
</dbReference>
<dbReference type="GO" id="GO:0070967">
    <property type="term" value="F:coenzyme F420 binding"/>
    <property type="evidence" value="ECO:0007669"/>
    <property type="project" value="TreeGrafter"/>
</dbReference>
<dbReference type="PANTHER" id="PTHR35176">
    <property type="entry name" value="HEME OXYGENASE HI_0854-RELATED"/>
    <property type="match status" value="1"/>
</dbReference>
<dbReference type="Proteomes" id="UP000042997">
    <property type="component" value="Unassembled WGS sequence"/>
</dbReference>
<dbReference type="GO" id="GO:0005829">
    <property type="term" value="C:cytosol"/>
    <property type="evidence" value="ECO:0007669"/>
    <property type="project" value="TreeGrafter"/>
</dbReference>
<dbReference type="KEGG" id="rrz:CS378_03580"/>